<dbReference type="RefSeq" id="NP_001251227.1">
    <property type="nucleotide sequence ID" value="NM_001264298.1"/>
</dbReference>
<dbReference type="WormBase" id="K10C3.4b">
    <property type="protein sequence ID" value="CE45803"/>
    <property type="gene ID" value="WBGene00010731"/>
</dbReference>
<proteinExistence type="predicted"/>
<keyword evidence="2" id="KW-1185">Reference proteome</keyword>
<dbReference type="EMBL" id="BX284601">
    <property type="protein sequence ID" value="CBZ01820.1"/>
    <property type="molecule type" value="Genomic_DNA"/>
</dbReference>
<keyword evidence="1" id="KW-0472">Membrane</keyword>
<dbReference type="ExpressionAtlas" id="E9P8A0">
    <property type="expression patterns" value="baseline and differential"/>
</dbReference>
<evidence type="ECO:0000313" key="3">
    <source>
        <dbReference type="WormBase" id="K10C3.4b"/>
    </source>
</evidence>
<dbReference type="Bgee" id="WBGene00010731">
    <property type="expression patterns" value="Expressed in pharyngeal muscle cell (C elegans) and 4 other cell types or tissues"/>
</dbReference>
<dbReference type="GeneID" id="187255"/>
<evidence type="ECO:0000313" key="1">
    <source>
        <dbReference type="EMBL" id="CBZ01820.1"/>
    </source>
</evidence>
<evidence type="ECO:0000313" key="2">
    <source>
        <dbReference type="Proteomes" id="UP000001940"/>
    </source>
</evidence>
<accession>E9P8A0</accession>
<reference evidence="1 2" key="1">
    <citation type="journal article" date="1998" name="Science">
        <title>Genome sequence of the nematode C. elegans: a platform for investigating biology.</title>
        <authorList>
            <consortium name="The C. elegans sequencing consortium"/>
            <person name="Sulson J.E."/>
            <person name="Waterston R."/>
        </authorList>
    </citation>
    <scope>NUCLEOTIDE SEQUENCE [LARGE SCALE GENOMIC DNA]</scope>
    <source>
        <strain evidence="1 2">Bristol N2</strain>
    </source>
</reference>
<dbReference type="OrthoDB" id="5978425at2759"/>
<dbReference type="CTD" id="187255"/>
<dbReference type="HOGENOM" id="CLU_3108402_0_0_1"/>
<dbReference type="AlphaFoldDB" id="E9P8A0"/>
<protein>
    <submittedName>
        <fullName evidence="1">Transmembrane protein 98</fullName>
    </submittedName>
</protein>
<sequence length="51" mass="5978">MFFVIDIFSFLTFRSPNRPKSMTPKAVMFKSCSQLTASQFRDSQFLYVSMI</sequence>
<organism evidence="1 2">
    <name type="scientific">Caenorhabditis elegans</name>
    <dbReference type="NCBI Taxonomy" id="6239"/>
    <lineage>
        <taxon>Eukaryota</taxon>
        <taxon>Metazoa</taxon>
        <taxon>Ecdysozoa</taxon>
        <taxon>Nematoda</taxon>
        <taxon>Chromadorea</taxon>
        <taxon>Rhabditida</taxon>
        <taxon>Rhabditina</taxon>
        <taxon>Rhabditomorpha</taxon>
        <taxon>Rhabditoidea</taxon>
        <taxon>Rhabditidae</taxon>
        <taxon>Peloderinae</taxon>
        <taxon>Caenorhabditis</taxon>
    </lineage>
</organism>
<dbReference type="Proteomes" id="UP000001940">
    <property type="component" value="Chromosome I"/>
</dbReference>
<name>E9P8A0_CAEEL</name>
<gene>
    <name evidence="1" type="ORF">CELE_K10C3.4</name>
    <name evidence="1 3" type="ORF">K10C3.4</name>
</gene>
<keyword evidence="1" id="KW-0812">Transmembrane</keyword>
<dbReference type="AGR" id="WB:WBGene00010731"/>